<comment type="pathway">
    <text evidence="1 11">Amino-acid biosynthesis; L-histidine biosynthesis; L-histidine from 5-phospho-alpha-D-ribose 1-diphosphate: step 5/9.</text>
</comment>
<dbReference type="InterPro" id="IPR010139">
    <property type="entry name" value="Imidazole-glycPsynth_HisH"/>
</dbReference>
<evidence type="ECO:0000313" key="15">
    <source>
        <dbReference type="Proteomes" id="UP000325957"/>
    </source>
</evidence>
<keyword evidence="15" id="KW-1185">Reference proteome</keyword>
<dbReference type="GO" id="GO:0000105">
    <property type="term" value="P:L-histidine biosynthetic process"/>
    <property type="evidence" value="ECO:0007669"/>
    <property type="project" value="UniProtKB-UniRule"/>
</dbReference>
<dbReference type="OrthoDB" id="9807137at2"/>
<dbReference type="Pfam" id="PF00117">
    <property type="entry name" value="GATase"/>
    <property type="match status" value="1"/>
</dbReference>
<comment type="caution">
    <text evidence="14">The sequence shown here is derived from an EMBL/GenBank/DDBJ whole genome shotgun (WGS) entry which is preliminary data.</text>
</comment>
<evidence type="ECO:0000256" key="5">
    <source>
        <dbReference type="ARBA" id="ARBA00022962"/>
    </source>
</evidence>
<evidence type="ECO:0000256" key="9">
    <source>
        <dbReference type="ARBA" id="ARBA00047838"/>
    </source>
</evidence>
<dbReference type="EC" id="3.5.1.2" evidence="11"/>
<comment type="function">
    <text evidence="8 11">IGPS catalyzes the conversion of PRFAR and glutamine to IGP, AICAR and glutamate. The HisH subunit catalyzes the hydrolysis of glutamine to glutamate and ammonia as part of the synthesis of IGP and AICAR. The resulting ammonia molecule is channeled to the active site of HisF.</text>
</comment>
<evidence type="ECO:0000256" key="8">
    <source>
        <dbReference type="ARBA" id="ARBA00025299"/>
    </source>
</evidence>
<dbReference type="GO" id="GO:0016829">
    <property type="term" value="F:lyase activity"/>
    <property type="evidence" value="ECO:0007669"/>
    <property type="project" value="UniProtKB-KW"/>
</dbReference>
<feature type="region of interest" description="Disordered" evidence="12">
    <location>
        <begin position="259"/>
        <end position="279"/>
    </location>
</feature>
<accession>A0A5J5KV76</accession>
<evidence type="ECO:0000256" key="6">
    <source>
        <dbReference type="ARBA" id="ARBA00023102"/>
    </source>
</evidence>
<evidence type="ECO:0000256" key="11">
    <source>
        <dbReference type="HAMAP-Rule" id="MF_00278"/>
    </source>
</evidence>
<evidence type="ECO:0000256" key="7">
    <source>
        <dbReference type="ARBA" id="ARBA00023239"/>
    </source>
</evidence>
<keyword evidence="6 11" id="KW-0368">Histidine biosynthesis</keyword>
<feature type="region of interest" description="Disordered" evidence="12">
    <location>
        <begin position="1"/>
        <end position="28"/>
    </location>
</feature>
<feature type="active site" description="Nucleophile" evidence="11">
    <location>
        <position position="112"/>
    </location>
</feature>
<protein>
    <recommendedName>
        <fullName evidence="11">Imidazole glycerol phosphate synthase subunit HisH</fullName>
        <ecNumber evidence="11">4.3.2.10</ecNumber>
    </recommendedName>
    <alternativeName>
        <fullName evidence="11">IGP synthase glutaminase subunit</fullName>
        <ecNumber evidence="11">3.5.1.2</ecNumber>
    </alternativeName>
    <alternativeName>
        <fullName evidence="11">IGP synthase subunit HisH</fullName>
    </alternativeName>
    <alternativeName>
        <fullName evidence="11">ImGP synthase subunit HisH</fullName>
        <shortName evidence="11">IGPS subunit HisH</shortName>
    </alternativeName>
</protein>
<dbReference type="GO" id="GO:0004359">
    <property type="term" value="F:glutaminase activity"/>
    <property type="evidence" value="ECO:0007669"/>
    <property type="project" value="UniProtKB-EC"/>
</dbReference>
<dbReference type="EMBL" id="SZWF01000016">
    <property type="protein sequence ID" value="KAA9393617.1"/>
    <property type="molecule type" value="Genomic_DNA"/>
</dbReference>
<keyword evidence="7 11" id="KW-0456">Lyase</keyword>
<dbReference type="RefSeq" id="WP_158034459.1">
    <property type="nucleotide sequence ID" value="NZ_ML708622.1"/>
</dbReference>
<keyword evidence="5 11" id="KW-0315">Glutamine amidotransferase</keyword>
<dbReference type="GO" id="GO:0005737">
    <property type="term" value="C:cytoplasm"/>
    <property type="evidence" value="ECO:0007669"/>
    <property type="project" value="UniProtKB-SubCell"/>
</dbReference>
<dbReference type="SUPFAM" id="SSF52317">
    <property type="entry name" value="Class I glutamine amidotransferase-like"/>
    <property type="match status" value="1"/>
</dbReference>
<reference evidence="14 15" key="1">
    <citation type="submission" date="2019-05" db="EMBL/GenBank/DDBJ databases">
        <title>Kocuria coralli sp. nov., a novel actinobacterium isolated from coral reef seawater.</title>
        <authorList>
            <person name="Li J."/>
        </authorList>
    </citation>
    <scope>NUCLEOTIDE SEQUENCE [LARGE SCALE GENOMIC DNA]</scope>
    <source>
        <strain evidence="14 15">SCSIO 13007</strain>
    </source>
</reference>
<evidence type="ECO:0000256" key="1">
    <source>
        <dbReference type="ARBA" id="ARBA00005091"/>
    </source>
</evidence>
<evidence type="ECO:0000256" key="3">
    <source>
        <dbReference type="ARBA" id="ARBA00022605"/>
    </source>
</evidence>
<dbReference type="PANTHER" id="PTHR42701:SF1">
    <property type="entry name" value="IMIDAZOLE GLYCEROL PHOSPHATE SYNTHASE SUBUNIT HISH"/>
    <property type="match status" value="1"/>
</dbReference>
<feature type="domain" description="Glutamine amidotransferase" evidence="13">
    <location>
        <begin position="36"/>
        <end position="236"/>
    </location>
</feature>
<dbReference type="CDD" id="cd01748">
    <property type="entry name" value="GATase1_IGP_Synthase"/>
    <property type="match status" value="1"/>
</dbReference>
<dbReference type="GO" id="GO:0000107">
    <property type="term" value="F:imidazoleglycerol-phosphate synthase activity"/>
    <property type="evidence" value="ECO:0007669"/>
    <property type="project" value="UniProtKB-UniRule"/>
</dbReference>
<comment type="catalytic activity">
    <reaction evidence="9 11">
        <text>5-[(5-phospho-1-deoxy-D-ribulos-1-ylimino)methylamino]-1-(5-phospho-beta-D-ribosyl)imidazole-4-carboxamide + L-glutamine = D-erythro-1-(imidazol-4-yl)glycerol 3-phosphate + 5-amino-1-(5-phospho-beta-D-ribosyl)imidazole-4-carboxamide + L-glutamate + H(+)</text>
        <dbReference type="Rhea" id="RHEA:24793"/>
        <dbReference type="ChEBI" id="CHEBI:15378"/>
        <dbReference type="ChEBI" id="CHEBI:29985"/>
        <dbReference type="ChEBI" id="CHEBI:58278"/>
        <dbReference type="ChEBI" id="CHEBI:58359"/>
        <dbReference type="ChEBI" id="CHEBI:58475"/>
        <dbReference type="ChEBI" id="CHEBI:58525"/>
        <dbReference type="EC" id="4.3.2.10"/>
    </reaction>
</comment>
<organism evidence="14 15">
    <name type="scientific">Kocuria coralli</name>
    <dbReference type="NCBI Taxonomy" id="1461025"/>
    <lineage>
        <taxon>Bacteria</taxon>
        <taxon>Bacillati</taxon>
        <taxon>Actinomycetota</taxon>
        <taxon>Actinomycetes</taxon>
        <taxon>Micrococcales</taxon>
        <taxon>Micrococcaceae</taxon>
        <taxon>Kocuria</taxon>
    </lineage>
</organism>
<comment type="subcellular location">
    <subcellularLocation>
        <location evidence="11">Cytoplasm</location>
    </subcellularLocation>
</comment>
<dbReference type="PROSITE" id="PS51273">
    <property type="entry name" value="GATASE_TYPE_1"/>
    <property type="match status" value="1"/>
</dbReference>
<keyword evidence="11" id="KW-0963">Cytoplasm</keyword>
<keyword evidence="4 11" id="KW-0378">Hydrolase</keyword>
<dbReference type="AlphaFoldDB" id="A0A5J5KV76"/>
<dbReference type="Gene3D" id="3.40.50.880">
    <property type="match status" value="1"/>
</dbReference>
<comment type="catalytic activity">
    <reaction evidence="10 11">
        <text>L-glutamine + H2O = L-glutamate + NH4(+)</text>
        <dbReference type="Rhea" id="RHEA:15889"/>
        <dbReference type="ChEBI" id="CHEBI:15377"/>
        <dbReference type="ChEBI" id="CHEBI:28938"/>
        <dbReference type="ChEBI" id="CHEBI:29985"/>
        <dbReference type="ChEBI" id="CHEBI:58359"/>
        <dbReference type="EC" id="3.5.1.2"/>
    </reaction>
</comment>
<evidence type="ECO:0000313" key="14">
    <source>
        <dbReference type="EMBL" id="KAA9393617.1"/>
    </source>
</evidence>
<keyword evidence="3 11" id="KW-0028">Amino-acid biosynthesis</keyword>
<dbReference type="Proteomes" id="UP000325957">
    <property type="component" value="Unassembled WGS sequence"/>
</dbReference>
<evidence type="ECO:0000256" key="2">
    <source>
        <dbReference type="ARBA" id="ARBA00011152"/>
    </source>
</evidence>
<evidence type="ECO:0000256" key="10">
    <source>
        <dbReference type="ARBA" id="ARBA00049534"/>
    </source>
</evidence>
<evidence type="ECO:0000259" key="13">
    <source>
        <dbReference type="Pfam" id="PF00117"/>
    </source>
</evidence>
<evidence type="ECO:0000256" key="4">
    <source>
        <dbReference type="ARBA" id="ARBA00022801"/>
    </source>
</evidence>
<dbReference type="EC" id="4.3.2.10" evidence="11"/>
<comment type="subunit">
    <text evidence="2 11">Heterodimer of HisH and HisF.</text>
</comment>
<name>A0A5J5KV76_9MICC</name>
<dbReference type="InterPro" id="IPR029062">
    <property type="entry name" value="Class_I_gatase-like"/>
</dbReference>
<evidence type="ECO:0000256" key="12">
    <source>
        <dbReference type="SAM" id="MobiDB-lite"/>
    </source>
</evidence>
<feature type="active site" evidence="11">
    <location>
        <position position="221"/>
    </location>
</feature>
<dbReference type="UniPathway" id="UPA00031">
    <property type="reaction ID" value="UER00010"/>
</dbReference>
<feature type="active site" evidence="11">
    <location>
        <position position="223"/>
    </location>
</feature>
<dbReference type="PANTHER" id="PTHR42701">
    <property type="entry name" value="IMIDAZOLE GLYCEROL PHOSPHATE SYNTHASE SUBUNIT HISH"/>
    <property type="match status" value="1"/>
</dbReference>
<dbReference type="InterPro" id="IPR017926">
    <property type="entry name" value="GATASE"/>
</dbReference>
<proteinExistence type="inferred from homology"/>
<sequence>MRGAEEGVNPEGKTIPVPETVGAGPSGSQHEAPVVVVLDYGAGNIRSAVRALEAAGARVLLSREKQHVLDADGLVVPGVGAFRAVVEGLRDVGAVPLIERRLMGGRPVLGICVGLQVLFERGVEHGDETEGLGQWPGVVERLEAPVVPHMGWNTVETPEGTELFKGIEGERFYFVHSYGVQHWPFEAGSAHMLPPQVTWAEHGARFIAAVENGPLSATQFHPEKSGEAGLSLLRNWIATLPRTGRLDEVLDARHDDDGLTEAAQVAPSQAADESGGDPR</sequence>
<dbReference type="NCBIfam" id="TIGR01855">
    <property type="entry name" value="IMP_synth_hisH"/>
    <property type="match status" value="1"/>
</dbReference>
<dbReference type="HAMAP" id="MF_00278">
    <property type="entry name" value="HisH"/>
    <property type="match status" value="1"/>
</dbReference>
<gene>
    <name evidence="11 14" type="primary">hisH</name>
    <name evidence="14" type="ORF">FCK90_11555</name>
</gene>